<accession>A0A159Z353</accession>
<evidence type="ECO:0000313" key="3">
    <source>
        <dbReference type="Proteomes" id="UP000076128"/>
    </source>
</evidence>
<dbReference type="OrthoDB" id="7801628at2"/>
<dbReference type="EMBL" id="CP012661">
    <property type="protein sequence ID" value="AMY68550.1"/>
    <property type="molecule type" value="Genomic_DNA"/>
</dbReference>
<feature type="compositionally biased region" description="Gly residues" evidence="1">
    <location>
        <begin position="10"/>
        <end position="19"/>
    </location>
</feature>
<dbReference type="STRING" id="1335048.AKL17_1294"/>
<proteinExistence type="predicted"/>
<dbReference type="KEGG" id="daa:AKL17_1294"/>
<dbReference type="RefSeq" id="WP_066811691.1">
    <property type="nucleotide sequence ID" value="NZ_CP012661.1"/>
</dbReference>
<protein>
    <submittedName>
        <fullName evidence="2">Uncharacterized protein</fullName>
    </submittedName>
</protein>
<organism evidence="2 3">
    <name type="scientific">Frigidibacter mobilis</name>
    <dbReference type="NCBI Taxonomy" id="1335048"/>
    <lineage>
        <taxon>Bacteria</taxon>
        <taxon>Pseudomonadati</taxon>
        <taxon>Pseudomonadota</taxon>
        <taxon>Alphaproteobacteria</taxon>
        <taxon>Rhodobacterales</taxon>
        <taxon>Paracoccaceae</taxon>
        <taxon>Frigidibacter</taxon>
    </lineage>
</organism>
<evidence type="ECO:0000256" key="1">
    <source>
        <dbReference type="SAM" id="MobiDB-lite"/>
    </source>
</evidence>
<reference evidence="2 3" key="1">
    <citation type="submission" date="2015-09" db="EMBL/GenBank/DDBJ databases">
        <title>Complete genome sequence of Defluviimonas alba cai42t isolated from an oilfield in Xinjiang.</title>
        <authorList>
            <person name="Geng S."/>
            <person name="Pan X."/>
            <person name="Wu X."/>
        </authorList>
    </citation>
    <scope>NUCLEOTIDE SEQUENCE [LARGE SCALE GENOMIC DNA]</scope>
    <source>
        <strain evidence="3">cai42</strain>
    </source>
</reference>
<sequence>MTDQPPEDGSGSGQTGGPQKGTVLRARNGDVIGYDSSGLVMRLSDKVIADIGRRLGALPTGAARAAQAEGLDPALLGDVDAWNLRQTGEWYVFSANLPGEQGARQYRCLVEADSVEEQVSIVADAPGALLGVFSIGGARATKALPRVPRFPYHILAPADDIGAVGMGGVEPARVLSHLNSLREVTRDALLAEVLLADRRRNHRALPLYMVRAETDGSPSVAALREGQALANLMTAARSLKAAADRMAKPARILCIRLDYTLEDVQSDAQAFRDGMLALMDDITEGIGKMGFHKPVFLATFDCGTPQLSDHPALRAQWELAWNHGEHDLVFAAPGYGFAQDGYGRPTPEAMAQMAEMDALAVTAIYEDRPWFCPTFLLAEREGERLIRVRARALGPLVIDAADPFGAGPLAGFRLEGKGAPRITQVALAEDDPQDLLLSLDAPATGDLQLLYGFSAALG</sequence>
<name>A0A159Z353_9RHOB</name>
<evidence type="ECO:0000313" key="2">
    <source>
        <dbReference type="EMBL" id="AMY68550.1"/>
    </source>
</evidence>
<gene>
    <name evidence="2" type="ORF">AKL17_1294</name>
</gene>
<dbReference type="Proteomes" id="UP000076128">
    <property type="component" value="Chromosome"/>
</dbReference>
<feature type="region of interest" description="Disordered" evidence="1">
    <location>
        <begin position="1"/>
        <end position="23"/>
    </location>
</feature>
<keyword evidence="3" id="KW-1185">Reference proteome</keyword>
<dbReference type="AlphaFoldDB" id="A0A159Z353"/>
<dbReference type="PATRIC" id="fig|1335048.3.peg.1345"/>